<accession>A0A9D1WGL8</accession>
<gene>
    <name evidence="3" type="ORF">IAA45_03005</name>
</gene>
<dbReference type="Proteomes" id="UP000886817">
    <property type="component" value="Unassembled WGS sequence"/>
</dbReference>
<dbReference type="GO" id="GO:0005886">
    <property type="term" value="C:plasma membrane"/>
    <property type="evidence" value="ECO:0007669"/>
    <property type="project" value="TreeGrafter"/>
</dbReference>
<comment type="caution">
    <text evidence="3">The sequence shown here is derived from an EMBL/GenBank/DDBJ whole genome shotgun (WGS) entry which is preliminary data.</text>
</comment>
<name>A0A9D1WGL8_9FIRM</name>
<evidence type="ECO:0000313" key="4">
    <source>
        <dbReference type="Proteomes" id="UP000886817"/>
    </source>
</evidence>
<keyword evidence="1" id="KW-0472">Membrane</keyword>
<proteinExistence type="predicted"/>
<keyword evidence="1" id="KW-0812">Transmembrane</keyword>
<dbReference type="CDD" id="cd04187">
    <property type="entry name" value="DPM1_like_bac"/>
    <property type="match status" value="1"/>
</dbReference>
<dbReference type="InterPro" id="IPR029044">
    <property type="entry name" value="Nucleotide-diphossugar_trans"/>
</dbReference>
<evidence type="ECO:0000313" key="3">
    <source>
        <dbReference type="EMBL" id="HIX58668.1"/>
    </source>
</evidence>
<evidence type="ECO:0000259" key="2">
    <source>
        <dbReference type="Pfam" id="PF00535"/>
    </source>
</evidence>
<dbReference type="InterPro" id="IPR050256">
    <property type="entry name" value="Glycosyltransferase_2"/>
</dbReference>
<feature type="transmembrane region" description="Helical" evidence="1">
    <location>
        <begin position="263"/>
        <end position="289"/>
    </location>
</feature>
<dbReference type="Pfam" id="PF00535">
    <property type="entry name" value="Glycos_transf_2"/>
    <property type="match status" value="1"/>
</dbReference>
<dbReference type="EMBL" id="DXEX01000072">
    <property type="protein sequence ID" value="HIX58668.1"/>
    <property type="molecule type" value="Genomic_DNA"/>
</dbReference>
<dbReference type="PANTHER" id="PTHR48090">
    <property type="entry name" value="UNDECAPRENYL-PHOSPHATE 4-DEOXY-4-FORMAMIDO-L-ARABINOSE TRANSFERASE-RELATED"/>
    <property type="match status" value="1"/>
</dbReference>
<reference evidence="3" key="1">
    <citation type="journal article" date="2021" name="PeerJ">
        <title>Extensive microbial diversity within the chicken gut microbiome revealed by metagenomics and culture.</title>
        <authorList>
            <person name="Gilroy R."/>
            <person name="Ravi A."/>
            <person name="Getino M."/>
            <person name="Pursley I."/>
            <person name="Horton D.L."/>
            <person name="Alikhan N.F."/>
            <person name="Baker D."/>
            <person name="Gharbi K."/>
            <person name="Hall N."/>
            <person name="Watson M."/>
            <person name="Adriaenssens E.M."/>
            <person name="Foster-Nyarko E."/>
            <person name="Jarju S."/>
            <person name="Secka A."/>
            <person name="Antonio M."/>
            <person name="Oren A."/>
            <person name="Chaudhuri R.R."/>
            <person name="La Ragione R."/>
            <person name="Hildebrand F."/>
            <person name="Pallen M.J."/>
        </authorList>
    </citation>
    <scope>NUCLEOTIDE SEQUENCE</scope>
    <source>
        <strain evidence="3">ChiSjej1B19-8411</strain>
    </source>
</reference>
<dbReference type="PANTHER" id="PTHR48090:SF8">
    <property type="entry name" value="GLYCOSYLTRANSFERASE CSBB-RELATED"/>
    <property type="match status" value="1"/>
</dbReference>
<evidence type="ECO:0000256" key="1">
    <source>
        <dbReference type="SAM" id="Phobius"/>
    </source>
</evidence>
<feature type="domain" description="Glycosyltransferase 2-like" evidence="2">
    <location>
        <begin position="5"/>
        <end position="170"/>
    </location>
</feature>
<dbReference type="InterPro" id="IPR001173">
    <property type="entry name" value="Glyco_trans_2-like"/>
</dbReference>
<dbReference type="AlphaFoldDB" id="A0A9D1WGL8"/>
<organism evidence="3 4">
    <name type="scientific">Candidatus Blautia gallistercoris</name>
    <dbReference type="NCBI Taxonomy" id="2838490"/>
    <lineage>
        <taxon>Bacteria</taxon>
        <taxon>Bacillati</taxon>
        <taxon>Bacillota</taxon>
        <taxon>Clostridia</taxon>
        <taxon>Lachnospirales</taxon>
        <taxon>Lachnospiraceae</taxon>
        <taxon>Blautia</taxon>
    </lineage>
</organism>
<dbReference type="Gene3D" id="3.90.550.10">
    <property type="entry name" value="Spore Coat Polysaccharide Biosynthesis Protein SpsA, Chain A"/>
    <property type="match status" value="1"/>
</dbReference>
<feature type="transmembrane region" description="Helical" evidence="1">
    <location>
        <begin position="231"/>
        <end position="257"/>
    </location>
</feature>
<sequence>MIKLTIIVPCYNEEESLPIFYRETKKITSSISDAVPEFLFVDDGSSDGTLQVIKSLAAQDPSCHYLTFSRNFGKEAAMYAGLQASIGEYCILMDADLQHPPALLPAMFSALQEEGYDCCAGRRTTRKGEGVLRNFLSRSFYTVISKCSHMDMQDGDGDFRMMTRKVVDSILSCREYNRYMKGIFSFVGFETKWIPYENAERAAGNTKWNLRKLFCYALNGIFSFSTTPITLAGVAGAILFLLSLIYGSITAIGTIFFGNAVNGWTTIVCLILFLNGIQLLFLSILGGYVSKNYMESKGRPVYIIKEQG</sequence>
<keyword evidence="1" id="KW-1133">Transmembrane helix</keyword>
<reference evidence="3" key="2">
    <citation type="submission" date="2021-04" db="EMBL/GenBank/DDBJ databases">
        <authorList>
            <person name="Gilroy R."/>
        </authorList>
    </citation>
    <scope>NUCLEOTIDE SEQUENCE</scope>
    <source>
        <strain evidence="3">ChiSjej1B19-8411</strain>
    </source>
</reference>
<protein>
    <submittedName>
        <fullName evidence="3">Glycosyltransferase family 2 protein</fullName>
    </submittedName>
</protein>
<dbReference type="SUPFAM" id="SSF53448">
    <property type="entry name" value="Nucleotide-diphospho-sugar transferases"/>
    <property type="match status" value="1"/>
</dbReference>